<name>A0A845RM73_9FIRM</name>
<reference evidence="1 2" key="1">
    <citation type="submission" date="2018-08" db="EMBL/GenBank/DDBJ databases">
        <title>Murine metabolic-syndrome-specific gut microbial biobank.</title>
        <authorList>
            <person name="Liu C."/>
        </authorList>
    </citation>
    <scope>NUCLEOTIDE SEQUENCE [LARGE SCALE GENOMIC DNA]</scope>
    <source>
        <strain evidence="1 2">X69</strain>
    </source>
</reference>
<dbReference type="EMBL" id="QXWZ01000027">
    <property type="protein sequence ID" value="NBI79871.1"/>
    <property type="molecule type" value="Genomic_DNA"/>
</dbReference>
<evidence type="ECO:0000313" key="1">
    <source>
        <dbReference type="EMBL" id="NBI79871.1"/>
    </source>
</evidence>
<gene>
    <name evidence="1" type="ORF">D3Z39_13535</name>
</gene>
<proteinExistence type="predicted"/>
<accession>A0A845RM73</accession>
<dbReference type="AlphaFoldDB" id="A0A845RM73"/>
<sequence length="68" mass="7914">MGRVPVFLQAVPRTAGRVSDFYGLRREQRGGFRYFYRLRRKQRDRLCIIGFYAASIKGFRPPFLKGGG</sequence>
<organism evidence="1 2">
    <name type="scientific">Anaerotruncus colihominis</name>
    <dbReference type="NCBI Taxonomy" id="169435"/>
    <lineage>
        <taxon>Bacteria</taxon>
        <taxon>Bacillati</taxon>
        <taxon>Bacillota</taxon>
        <taxon>Clostridia</taxon>
        <taxon>Eubacteriales</taxon>
        <taxon>Oscillospiraceae</taxon>
        <taxon>Anaerotruncus</taxon>
    </lineage>
</organism>
<dbReference type="Proteomes" id="UP000446348">
    <property type="component" value="Unassembled WGS sequence"/>
</dbReference>
<comment type="caution">
    <text evidence="1">The sequence shown here is derived from an EMBL/GenBank/DDBJ whole genome shotgun (WGS) entry which is preliminary data.</text>
</comment>
<protein>
    <submittedName>
        <fullName evidence="1">Uncharacterized protein</fullName>
    </submittedName>
</protein>
<evidence type="ECO:0000313" key="2">
    <source>
        <dbReference type="Proteomes" id="UP000446348"/>
    </source>
</evidence>